<dbReference type="InterPro" id="IPR003959">
    <property type="entry name" value="ATPase_AAA_core"/>
</dbReference>
<dbReference type="InterPro" id="IPR054567">
    <property type="entry name" value="NNH7"/>
</dbReference>
<evidence type="ECO:0000313" key="2">
    <source>
        <dbReference type="EMBL" id="MDX8051128.1"/>
    </source>
</evidence>
<keyword evidence="2" id="KW-0067">ATP-binding</keyword>
<dbReference type="GO" id="GO:0005524">
    <property type="term" value="F:ATP binding"/>
    <property type="evidence" value="ECO:0007669"/>
    <property type="project" value="UniProtKB-KW"/>
</dbReference>
<dbReference type="SMART" id="SM00382">
    <property type="entry name" value="AAA"/>
    <property type="match status" value="1"/>
</dbReference>
<evidence type="ECO:0000313" key="3">
    <source>
        <dbReference type="Proteomes" id="UP001271792"/>
    </source>
</evidence>
<dbReference type="Proteomes" id="UP001271792">
    <property type="component" value="Unassembled WGS sequence"/>
</dbReference>
<gene>
    <name evidence="2" type="ORF">SK571_17210</name>
</gene>
<keyword evidence="2" id="KW-0808">Transferase</keyword>
<evidence type="ECO:0000259" key="1">
    <source>
        <dbReference type="SMART" id="SM00382"/>
    </source>
</evidence>
<organism evidence="2 3">
    <name type="scientific">Lentzea kristufekii</name>
    <dbReference type="NCBI Taxonomy" id="3095430"/>
    <lineage>
        <taxon>Bacteria</taxon>
        <taxon>Bacillati</taxon>
        <taxon>Actinomycetota</taxon>
        <taxon>Actinomycetes</taxon>
        <taxon>Pseudonocardiales</taxon>
        <taxon>Pseudonocardiaceae</taxon>
        <taxon>Lentzea</taxon>
    </lineage>
</organism>
<feature type="domain" description="AAA+ ATPase" evidence="1">
    <location>
        <begin position="379"/>
        <end position="526"/>
    </location>
</feature>
<dbReference type="InterPro" id="IPR027417">
    <property type="entry name" value="P-loop_NTPase"/>
</dbReference>
<dbReference type="SUPFAM" id="SSF52540">
    <property type="entry name" value="P-loop containing nucleoside triphosphate hydrolases"/>
    <property type="match status" value="1"/>
</dbReference>
<sequence>MAQASNIEMTFRQVRELVKDGTKTEDLLGSVDKLLGAVLLLSPAAFGPTALPALGLIGAKNEIVKLAGGVVKKIAESSKPSFVDRGRHIVAAHCLLTYTAFFEALQDSLPDFVKAIDLSGSERHRIAERAVARIEALAALPARPLDAGEVALAEIPVPLPHPVLTRNQEGENRRSLYENMTRHLTKFVSGLAVWERLGEPERDEISSRLRDLPAKAVEVYELQYLAFAAEVPEYFIWSDLREHGRTQQLTVAVRQKLDQIDSATKALDLGLANLAKAIEVITHAPTVENPSLEVSEALNRTYSSWIADPVIDDRYDRRDDAPALQYPKKQDIFVPQAYKVLRHLDTKKRLEDERLWAGIDSRNDLGAFVISYLESVYSTESPLVILGQPGSGKSLFTELLAATLRPPTFNAVRVKLRDIDAESELQTQIEHQIRKDTGLDVHWPAFAKAFPDSPPVIILDGYDELLQSSGKVYSGYLDKVHQFQRREANQKRPVRIIVTSRVTLIDKAVMPPGVTVLRLLEFDEPRRQAWISVWNQHNHEYFSRTSTRQFHPGDEEKVLQLARQPLLLLMLAVYDSKENSLHRGERLDQTRLYHSLLCRFMERERLKDEEGTRFRALRPCQQADQIERDLERLGVAAVGMFNRQSLHIAKEQLNQDIAYFDVGRSVHRSAGGVQLSQAELLLGSFFFIHESRSKNSGGVAAESESNPTSFEFLHNTFGEFLTADFILRILLRETKMVEKMDGDEDLRPALRQRLSLVVENWFACLCYSALHARPVILEMLREWAGHRLNDEGRSISSFLESLDLVLREQLRSILRGAPPRFLIDVDEKRPFAQLPTFGHMAIYSLNLVVLRAVLSADVYVFDESQFSVADSGCRPWDRLVHLWRSWYSLEALSGVSAILRASRSVGKVELRSHDFFQAPAQKSKLDDVFSVADSLADNITAGLAGLHVYDSSFGYQIDLEQIEIRLFDEGVNLNDEIVSRQANDYRYAMHTVRRVDGGGIFRRATSWYKNGVIRSRAQSNAFEALLREDRIDLGGAMESIIGPSELESLSRLPSHDVDAIVKVRSAAEPLWISDLLNDVAKRGLAWAASCDAAGPILRAARVHVHSRGAQDLRERSIDELRSGLVFEPRTVELAISMAICGMAIDVELLVKQSMDVFAARLHGGEWRVDDLSVAMLNVFLGMVIDSGRQVRNSAIFLVEEVASFISRGGESRVPVNLNSLMIKLALCLPLESLLRHRLMAPLLDDFDLSGWIFEDPTDVVLAIRLCRENDNLQEAREMLDRIFSLSANGTQNLSFSRRIFGDASIALSSRAVDDLNWAISEANR</sequence>
<dbReference type="Pfam" id="PF00004">
    <property type="entry name" value="AAA"/>
    <property type="match status" value="1"/>
</dbReference>
<comment type="caution">
    <text evidence="2">The sequence shown here is derived from an EMBL/GenBank/DDBJ whole genome shotgun (WGS) entry which is preliminary data.</text>
</comment>
<dbReference type="Pfam" id="PF22738">
    <property type="entry name" value="NNH7"/>
    <property type="match status" value="1"/>
</dbReference>
<protein>
    <submittedName>
        <fullName evidence="2">ATP-binding protein</fullName>
    </submittedName>
</protein>
<accession>A0ABU4TS62</accession>
<reference evidence="2 3" key="1">
    <citation type="submission" date="2023-11" db="EMBL/GenBank/DDBJ databases">
        <title>Lentzea sokolovensis, sp. nov., Lentzea kristufkii, sp. nov., and Lentzea miocenensis, sp. nov., rare actinobacteria from Sokolov Coal Basin, Miocene lacustrine sediment, Czech Republic.</title>
        <authorList>
            <person name="Lara A."/>
            <person name="Kotroba L."/>
            <person name="Nouioui I."/>
            <person name="Neumann-Schaal M."/>
            <person name="Mast Y."/>
            <person name="Chronakova A."/>
        </authorList>
    </citation>
    <scope>NUCLEOTIDE SEQUENCE [LARGE SCALE GENOMIC DNA]</scope>
    <source>
        <strain evidence="2 3">BCCO 10_0798</strain>
    </source>
</reference>
<dbReference type="RefSeq" id="WP_319985092.1">
    <property type="nucleotide sequence ID" value="NZ_JAXAVV010000007.1"/>
</dbReference>
<dbReference type="GO" id="GO:0016740">
    <property type="term" value="F:transferase activity"/>
    <property type="evidence" value="ECO:0007669"/>
    <property type="project" value="UniProtKB-KW"/>
</dbReference>
<keyword evidence="2" id="KW-0547">Nucleotide-binding</keyword>
<proteinExistence type="predicted"/>
<reference evidence="2 3" key="2">
    <citation type="submission" date="2023-11" db="EMBL/GenBank/DDBJ databases">
        <authorList>
            <person name="Lara A.C."/>
            <person name="Chronakova A."/>
        </authorList>
    </citation>
    <scope>NUCLEOTIDE SEQUENCE [LARGE SCALE GENOMIC DNA]</scope>
    <source>
        <strain evidence="2 3">BCCO 10_0798</strain>
    </source>
</reference>
<dbReference type="Gene3D" id="3.40.50.300">
    <property type="entry name" value="P-loop containing nucleotide triphosphate hydrolases"/>
    <property type="match status" value="1"/>
</dbReference>
<name>A0ABU4TS62_9PSEU</name>
<dbReference type="EMBL" id="JAXAVV010000007">
    <property type="protein sequence ID" value="MDX8051128.1"/>
    <property type="molecule type" value="Genomic_DNA"/>
</dbReference>
<keyword evidence="3" id="KW-1185">Reference proteome</keyword>
<dbReference type="InterPro" id="IPR003593">
    <property type="entry name" value="AAA+_ATPase"/>
</dbReference>